<comment type="similarity">
    <text evidence="1 2">Belongs to the actin family.</text>
</comment>
<dbReference type="SUPFAM" id="SSF53067">
    <property type="entry name" value="Actin-like ATPase domain"/>
    <property type="match status" value="2"/>
</dbReference>
<reference evidence="3 4" key="1">
    <citation type="submission" date="2023-11" db="EMBL/GenBank/DDBJ databases">
        <authorList>
            <person name="Okamura Y."/>
        </authorList>
    </citation>
    <scope>NUCLEOTIDE SEQUENCE [LARGE SCALE GENOMIC DNA]</scope>
</reference>
<dbReference type="SMART" id="SM00268">
    <property type="entry name" value="ACTIN"/>
    <property type="match status" value="1"/>
</dbReference>
<protein>
    <recommendedName>
        <fullName evidence="5">Actin</fullName>
    </recommendedName>
</protein>
<gene>
    <name evidence="3" type="ORF">LNINA_LOCUS12977</name>
</gene>
<name>A0AAV1JX14_9NEOP</name>
<dbReference type="EMBL" id="CAVLEF010000265">
    <property type="protein sequence ID" value="CAK1554027.1"/>
    <property type="molecule type" value="Genomic_DNA"/>
</dbReference>
<dbReference type="PRINTS" id="PR00190">
    <property type="entry name" value="ACTIN"/>
</dbReference>
<dbReference type="InterPro" id="IPR004000">
    <property type="entry name" value="Actin"/>
</dbReference>
<evidence type="ECO:0000256" key="2">
    <source>
        <dbReference type="RuleBase" id="RU000487"/>
    </source>
</evidence>
<dbReference type="PANTHER" id="PTHR11937">
    <property type="entry name" value="ACTIN"/>
    <property type="match status" value="1"/>
</dbReference>
<evidence type="ECO:0000313" key="3">
    <source>
        <dbReference type="EMBL" id="CAK1554027.1"/>
    </source>
</evidence>
<dbReference type="FunFam" id="3.90.640.10:FF:000007">
    <property type="entry name" value="Actin like 7B"/>
    <property type="match status" value="1"/>
</dbReference>
<dbReference type="Proteomes" id="UP001497472">
    <property type="component" value="Unassembled WGS sequence"/>
</dbReference>
<dbReference type="Gene3D" id="3.90.640.10">
    <property type="entry name" value="Actin, Chain A, domain 4"/>
    <property type="match status" value="1"/>
</dbReference>
<proteinExistence type="inferred from homology"/>
<dbReference type="Pfam" id="PF00022">
    <property type="entry name" value="Actin"/>
    <property type="match status" value="2"/>
</dbReference>
<dbReference type="InterPro" id="IPR043129">
    <property type="entry name" value="ATPase_NBD"/>
</dbReference>
<evidence type="ECO:0000256" key="1">
    <source>
        <dbReference type="ARBA" id="ARBA00006752"/>
    </source>
</evidence>
<dbReference type="AlphaFoldDB" id="A0AAV1JX14"/>
<evidence type="ECO:0000313" key="4">
    <source>
        <dbReference type="Proteomes" id="UP001497472"/>
    </source>
</evidence>
<evidence type="ECO:0008006" key="5">
    <source>
        <dbReference type="Google" id="ProtNLM"/>
    </source>
</evidence>
<dbReference type="FunFam" id="3.30.420.40:FF:000050">
    <property type="entry name" value="Actin, alpha skeletal muscle"/>
    <property type="match status" value="1"/>
</dbReference>
<keyword evidence="4" id="KW-1185">Reference proteome</keyword>
<comment type="caution">
    <text evidence="3">The sequence shown here is derived from an EMBL/GenBank/DDBJ whole genome shotgun (WGS) entry which is preliminary data.</text>
</comment>
<organism evidence="3 4">
    <name type="scientific">Leptosia nina</name>
    <dbReference type="NCBI Taxonomy" id="320188"/>
    <lineage>
        <taxon>Eukaryota</taxon>
        <taxon>Metazoa</taxon>
        <taxon>Ecdysozoa</taxon>
        <taxon>Arthropoda</taxon>
        <taxon>Hexapoda</taxon>
        <taxon>Insecta</taxon>
        <taxon>Pterygota</taxon>
        <taxon>Neoptera</taxon>
        <taxon>Endopterygota</taxon>
        <taxon>Lepidoptera</taxon>
        <taxon>Glossata</taxon>
        <taxon>Ditrysia</taxon>
        <taxon>Papilionoidea</taxon>
        <taxon>Pieridae</taxon>
        <taxon>Pierinae</taxon>
        <taxon>Leptosia</taxon>
    </lineage>
</organism>
<dbReference type="Gene3D" id="3.30.420.40">
    <property type="match status" value="3"/>
</dbReference>
<sequence length="354" mass="40151">MSDEVCVVVDMGSRSIKVGFGAESFPRYIVPSVVGRFQHEVLLDGVPDIYFGAEAVKKRGLSNLTWPIEGGMIKDWGEMEKLWHHIFYREMHVAPEISPTLISLHPLTKLKDKCITSTCAARPSGRTTGVVWESGYSCNYTAPVFEGFPLKHATICSEVNGKILTERLQNLLKEVGYSFTTPREIDLLDKLKEQLCYTVNDYEAELANSPVKDKLRYELPDGQHVLIGDERYQCPEILFQPSLHGLKCSNVVDNIRSSISKSDLDYKGEFYSNIVLSGGTTMFPGLPDRLFIELRKRATDEQELDVKIEAMPSRHLAPWIGGSILASLSSYDNFWMTRQEYEDEGSERVHYKFF</sequence>
<accession>A0AAV1JX14</accession>